<keyword evidence="3" id="KW-0964">Secreted</keyword>
<dbReference type="InterPro" id="IPR005521">
    <property type="entry name" value="Attacin_C"/>
</dbReference>
<keyword evidence="4" id="KW-0929">Antimicrobial</keyword>
<evidence type="ECO:0000313" key="10">
    <source>
        <dbReference type="Proteomes" id="UP001107558"/>
    </source>
</evidence>
<dbReference type="Pfam" id="PF03769">
    <property type="entry name" value="Attacin_C"/>
    <property type="match status" value="1"/>
</dbReference>
<keyword evidence="7" id="KW-0044">Antibiotic</keyword>
<dbReference type="AlphaFoldDB" id="A0A9J6CGF7"/>
<organism evidence="9 10">
    <name type="scientific">Polypedilum vanderplanki</name>
    <name type="common">Sleeping chironomid midge</name>
    <dbReference type="NCBI Taxonomy" id="319348"/>
    <lineage>
        <taxon>Eukaryota</taxon>
        <taxon>Metazoa</taxon>
        <taxon>Ecdysozoa</taxon>
        <taxon>Arthropoda</taxon>
        <taxon>Hexapoda</taxon>
        <taxon>Insecta</taxon>
        <taxon>Pterygota</taxon>
        <taxon>Neoptera</taxon>
        <taxon>Endopterygota</taxon>
        <taxon>Diptera</taxon>
        <taxon>Nematocera</taxon>
        <taxon>Chironomoidea</taxon>
        <taxon>Chironomidae</taxon>
        <taxon>Chironominae</taxon>
        <taxon>Polypedilum</taxon>
        <taxon>Polypedilum</taxon>
    </lineage>
</organism>
<protein>
    <recommendedName>
        <fullName evidence="8">Attacin C-terminal domain-containing protein</fullName>
    </recommendedName>
</protein>
<dbReference type="GO" id="GO:0005576">
    <property type="term" value="C:extracellular region"/>
    <property type="evidence" value="ECO:0007669"/>
    <property type="project" value="UniProtKB-SubCell"/>
</dbReference>
<keyword evidence="6" id="KW-0391">Immunity</keyword>
<comment type="subcellular location">
    <subcellularLocation>
        <location evidence="1">Secreted</location>
    </subcellularLocation>
</comment>
<evidence type="ECO:0000256" key="5">
    <source>
        <dbReference type="ARBA" id="ARBA00022588"/>
    </source>
</evidence>
<dbReference type="EMBL" id="JADBJN010000001">
    <property type="protein sequence ID" value="KAG5681265.1"/>
    <property type="molecule type" value="Genomic_DNA"/>
</dbReference>
<reference evidence="9" key="1">
    <citation type="submission" date="2021-03" db="EMBL/GenBank/DDBJ databases">
        <title>Chromosome level genome of the anhydrobiotic midge Polypedilum vanderplanki.</title>
        <authorList>
            <person name="Yoshida Y."/>
            <person name="Kikawada T."/>
            <person name="Gusev O."/>
        </authorList>
    </citation>
    <scope>NUCLEOTIDE SEQUENCE</scope>
    <source>
        <strain evidence="9">NIAS01</strain>
        <tissue evidence="9">Whole body or cell culture</tissue>
    </source>
</reference>
<gene>
    <name evidence="9" type="ORF">PVAND_010716</name>
</gene>
<dbReference type="Proteomes" id="UP001107558">
    <property type="component" value="Chromosome 1"/>
</dbReference>
<evidence type="ECO:0000256" key="7">
    <source>
        <dbReference type="ARBA" id="ARBA00023022"/>
    </source>
</evidence>
<comment type="caution">
    <text evidence="9">The sequence shown here is derived from an EMBL/GenBank/DDBJ whole genome shotgun (WGS) entry which is preliminary data.</text>
</comment>
<accession>A0A9J6CGF7</accession>
<comment type="similarity">
    <text evidence="2">Belongs to the attacin/sarcotoxin-2 family.</text>
</comment>
<evidence type="ECO:0000256" key="3">
    <source>
        <dbReference type="ARBA" id="ARBA00022525"/>
    </source>
</evidence>
<name>A0A9J6CGF7_POLVA</name>
<evidence type="ECO:0000256" key="2">
    <source>
        <dbReference type="ARBA" id="ARBA00007550"/>
    </source>
</evidence>
<keyword evidence="5" id="KW-0399">Innate immunity</keyword>
<evidence type="ECO:0000256" key="1">
    <source>
        <dbReference type="ARBA" id="ARBA00004613"/>
    </source>
</evidence>
<dbReference type="GO" id="GO:0042742">
    <property type="term" value="P:defense response to bacterium"/>
    <property type="evidence" value="ECO:0007669"/>
    <property type="project" value="UniProtKB-KW"/>
</dbReference>
<proteinExistence type="inferred from homology"/>
<evidence type="ECO:0000313" key="9">
    <source>
        <dbReference type="EMBL" id="KAG5681265.1"/>
    </source>
</evidence>
<sequence>MYKSELKKYQIHQSTYSFSSEKKIIRNENNYCTVFGSGTLNPGNSIRLQDKTYGAGVDYNRNGNSFGYTHIEAPNSRTDAVRGTVNLYNGGGNRVNANAWGSHTRPRRQFKPINDFPQSNKQTIDQYGGNIEWKNDRGHGASIGVNNIPQFNKQTIDATGNLNIYRHKNWSVDAFGQASKNVGQFNRGRTDWSTGLTVNGRF</sequence>
<dbReference type="OrthoDB" id="7441167at2759"/>
<keyword evidence="10" id="KW-1185">Reference proteome</keyword>
<dbReference type="GO" id="GO:0045087">
    <property type="term" value="P:innate immune response"/>
    <property type="evidence" value="ECO:0007669"/>
    <property type="project" value="UniProtKB-KW"/>
</dbReference>
<evidence type="ECO:0000256" key="6">
    <source>
        <dbReference type="ARBA" id="ARBA00022859"/>
    </source>
</evidence>
<evidence type="ECO:0000259" key="8">
    <source>
        <dbReference type="Pfam" id="PF03769"/>
    </source>
</evidence>
<feature type="domain" description="Attacin C-terminal" evidence="8">
    <location>
        <begin position="80"/>
        <end position="202"/>
    </location>
</feature>
<evidence type="ECO:0000256" key="4">
    <source>
        <dbReference type="ARBA" id="ARBA00022529"/>
    </source>
</evidence>